<sequence>MKALLVLAALIQVGEAQLGAAEFKPVACEGSCPQHLQGIAADDSALYWSFTTELVKTDLHGKRLKTIKVVTHHGDLCVNAGKLYVAVNLGKFNDPKGKGDSWIYVYQADGFEFVERHPVQEVFHGAGGVEFKDGRFFVVGGLPADLQENYVYEYDATFRFLKKHTIPSGQTHLGIQTVAFANGRWWFGCYGQPAILLVTDADFRMLGRYEYNCSLGIAGLPDGRFLSATGCTDKVNGCTGKIRIAEVDEKAGLRIVAE</sequence>
<proteinExistence type="predicted"/>
<dbReference type="SUPFAM" id="SSF63829">
    <property type="entry name" value="Calcium-dependent phosphotriesterase"/>
    <property type="match status" value="1"/>
</dbReference>
<gene>
    <name evidence="1" type="ORF">Pan44_24850</name>
</gene>
<name>A0A517SEA2_9PLAN</name>
<dbReference type="KEGG" id="ccos:Pan44_24850"/>
<protein>
    <recommendedName>
        <fullName evidence="3">Kelch motif protein</fullName>
    </recommendedName>
</protein>
<evidence type="ECO:0000313" key="1">
    <source>
        <dbReference type="EMBL" id="QDT54452.1"/>
    </source>
</evidence>
<keyword evidence="2" id="KW-1185">Reference proteome</keyword>
<dbReference type="EMBL" id="CP036271">
    <property type="protein sequence ID" value="QDT54452.1"/>
    <property type="molecule type" value="Genomic_DNA"/>
</dbReference>
<reference evidence="1 2" key="1">
    <citation type="submission" date="2019-02" db="EMBL/GenBank/DDBJ databases">
        <title>Deep-cultivation of Planctomycetes and their phenomic and genomic characterization uncovers novel biology.</title>
        <authorList>
            <person name="Wiegand S."/>
            <person name="Jogler M."/>
            <person name="Boedeker C."/>
            <person name="Pinto D."/>
            <person name="Vollmers J."/>
            <person name="Rivas-Marin E."/>
            <person name="Kohn T."/>
            <person name="Peeters S.H."/>
            <person name="Heuer A."/>
            <person name="Rast P."/>
            <person name="Oberbeckmann S."/>
            <person name="Bunk B."/>
            <person name="Jeske O."/>
            <person name="Meyerdierks A."/>
            <person name="Storesund J.E."/>
            <person name="Kallscheuer N."/>
            <person name="Luecker S."/>
            <person name="Lage O.M."/>
            <person name="Pohl T."/>
            <person name="Merkel B.J."/>
            <person name="Hornburger P."/>
            <person name="Mueller R.-W."/>
            <person name="Bruemmer F."/>
            <person name="Labrenz M."/>
            <person name="Spormann A.M."/>
            <person name="Op den Camp H."/>
            <person name="Overmann J."/>
            <person name="Amann R."/>
            <person name="Jetten M.S.M."/>
            <person name="Mascher T."/>
            <person name="Medema M.H."/>
            <person name="Devos D.P."/>
            <person name="Kaster A.-K."/>
            <person name="Ovreas L."/>
            <person name="Rohde M."/>
            <person name="Galperin M.Y."/>
            <person name="Jogler C."/>
        </authorList>
    </citation>
    <scope>NUCLEOTIDE SEQUENCE [LARGE SCALE GENOMIC DNA]</scope>
    <source>
        <strain evidence="1 2">Pan44</strain>
    </source>
</reference>
<dbReference type="AlphaFoldDB" id="A0A517SEA2"/>
<dbReference type="Proteomes" id="UP000315700">
    <property type="component" value="Chromosome"/>
</dbReference>
<organism evidence="1 2">
    <name type="scientific">Caulifigura coniformis</name>
    <dbReference type="NCBI Taxonomy" id="2527983"/>
    <lineage>
        <taxon>Bacteria</taxon>
        <taxon>Pseudomonadati</taxon>
        <taxon>Planctomycetota</taxon>
        <taxon>Planctomycetia</taxon>
        <taxon>Planctomycetales</taxon>
        <taxon>Planctomycetaceae</taxon>
        <taxon>Caulifigura</taxon>
    </lineage>
</organism>
<dbReference type="InParanoid" id="A0A517SEA2"/>
<accession>A0A517SEA2</accession>
<evidence type="ECO:0008006" key="3">
    <source>
        <dbReference type="Google" id="ProtNLM"/>
    </source>
</evidence>
<dbReference type="RefSeq" id="WP_197454040.1">
    <property type="nucleotide sequence ID" value="NZ_CP036271.1"/>
</dbReference>
<evidence type="ECO:0000313" key="2">
    <source>
        <dbReference type="Proteomes" id="UP000315700"/>
    </source>
</evidence>